<evidence type="ECO:0000256" key="1">
    <source>
        <dbReference type="ARBA" id="ARBA00023125"/>
    </source>
</evidence>
<dbReference type="CDD" id="cd00059">
    <property type="entry name" value="FH_FOX"/>
    <property type="match status" value="1"/>
</dbReference>
<dbReference type="Pfam" id="PF00250">
    <property type="entry name" value="Forkhead"/>
    <property type="match status" value="1"/>
</dbReference>
<feature type="region of interest" description="Disordered" evidence="3">
    <location>
        <begin position="1"/>
        <end position="44"/>
    </location>
</feature>
<comment type="caution">
    <text evidence="5">The sequence shown here is derived from an EMBL/GenBank/DDBJ whole genome shotgun (WGS) entry which is preliminary data.</text>
</comment>
<dbReference type="PANTHER" id="PTHR11829">
    <property type="entry name" value="FORKHEAD BOX PROTEIN"/>
    <property type="match status" value="1"/>
</dbReference>
<reference evidence="5 6" key="1">
    <citation type="journal article" date="2020" name="ISME J.">
        <title>Uncovering the hidden diversity of litter-decomposition mechanisms in mushroom-forming fungi.</title>
        <authorList>
            <person name="Floudas D."/>
            <person name="Bentzer J."/>
            <person name="Ahren D."/>
            <person name="Johansson T."/>
            <person name="Persson P."/>
            <person name="Tunlid A."/>
        </authorList>
    </citation>
    <scope>NUCLEOTIDE SEQUENCE [LARGE SCALE GENOMIC DNA]</scope>
    <source>
        <strain evidence="5 6">CBS 101986</strain>
    </source>
</reference>
<dbReference type="InterPro" id="IPR001766">
    <property type="entry name" value="Fork_head_dom"/>
</dbReference>
<dbReference type="PANTHER" id="PTHR11829:SF343">
    <property type="entry name" value="FORK-HEAD DOMAIN-CONTAINING PROTEIN"/>
    <property type="match status" value="1"/>
</dbReference>
<dbReference type="InterPro" id="IPR036390">
    <property type="entry name" value="WH_DNA-bd_sf"/>
</dbReference>
<evidence type="ECO:0000259" key="4">
    <source>
        <dbReference type="PROSITE" id="PS50039"/>
    </source>
</evidence>
<protein>
    <recommendedName>
        <fullName evidence="4">Fork-head domain-containing protein</fullName>
    </recommendedName>
</protein>
<name>A0A8H5AX47_9AGAR</name>
<feature type="compositionally biased region" description="Polar residues" evidence="3">
    <location>
        <begin position="24"/>
        <end position="44"/>
    </location>
</feature>
<keyword evidence="2" id="KW-0539">Nucleus</keyword>
<feature type="region of interest" description="Disordered" evidence="3">
    <location>
        <begin position="241"/>
        <end position="268"/>
    </location>
</feature>
<feature type="domain" description="Fork-head" evidence="4">
    <location>
        <begin position="157"/>
        <end position="231"/>
    </location>
</feature>
<keyword evidence="6" id="KW-1185">Reference proteome</keyword>
<dbReference type="InterPro" id="IPR036388">
    <property type="entry name" value="WH-like_DNA-bd_sf"/>
</dbReference>
<dbReference type="AlphaFoldDB" id="A0A8H5AX47"/>
<comment type="subcellular location">
    <subcellularLocation>
        <location evidence="2">Nucleus</location>
    </subcellularLocation>
</comment>
<evidence type="ECO:0000313" key="6">
    <source>
        <dbReference type="Proteomes" id="UP000567179"/>
    </source>
</evidence>
<feature type="compositionally biased region" description="Polar residues" evidence="3">
    <location>
        <begin position="1"/>
        <end position="10"/>
    </location>
</feature>
<dbReference type="SMART" id="SM00339">
    <property type="entry name" value="FH"/>
    <property type="match status" value="1"/>
</dbReference>
<sequence length="319" mass="35719">MQSRRNNTRPNFVLPQHFPGSGEWNGTSQVQYTPQTHSTTPGLGHLTSYNVANLEQSHGMHGGGYLAQGSHGTVVRVYLSTTRPRSLVQPMSNRAAIAPYQHMPPAPTQQSSILTTSPVELSLPSHQETELWLRNHLKIPAPQPLNLWCLRDITSVKKLPNLTEMIFLAIWGSPYRRLGLSEIYTAIEDRYPILKTNGEKAWQRSIRHRLSLKACFVRVRRDRRGADWMIDVSKGLENSRAYKASPLQNTSGSSSDSHNHSEEDATAPFMGYSSDSDAFLTPPPEISTAIQEYTFMSSGGSIHDLTEQNIGKNYDQLSY</sequence>
<dbReference type="GO" id="GO:0000978">
    <property type="term" value="F:RNA polymerase II cis-regulatory region sequence-specific DNA binding"/>
    <property type="evidence" value="ECO:0007669"/>
    <property type="project" value="TreeGrafter"/>
</dbReference>
<dbReference type="PRINTS" id="PR00053">
    <property type="entry name" value="FORKHEAD"/>
</dbReference>
<dbReference type="EMBL" id="JAACJJ010000056">
    <property type="protein sequence ID" value="KAF5312203.1"/>
    <property type="molecule type" value="Genomic_DNA"/>
</dbReference>
<keyword evidence="1 2" id="KW-0238">DNA-binding</keyword>
<dbReference type="GO" id="GO:0005634">
    <property type="term" value="C:nucleus"/>
    <property type="evidence" value="ECO:0007669"/>
    <property type="project" value="UniProtKB-SubCell"/>
</dbReference>
<dbReference type="Proteomes" id="UP000567179">
    <property type="component" value="Unassembled WGS sequence"/>
</dbReference>
<dbReference type="SUPFAM" id="SSF46785">
    <property type="entry name" value="Winged helix' DNA-binding domain"/>
    <property type="match status" value="1"/>
</dbReference>
<gene>
    <name evidence="5" type="ORF">D9619_003828</name>
</gene>
<dbReference type="PROSITE" id="PS50039">
    <property type="entry name" value="FORK_HEAD_3"/>
    <property type="match status" value="1"/>
</dbReference>
<feature type="DNA-binding region" description="Fork-head" evidence="2">
    <location>
        <begin position="157"/>
        <end position="231"/>
    </location>
</feature>
<proteinExistence type="predicted"/>
<dbReference type="Gene3D" id="1.10.10.10">
    <property type="entry name" value="Winged helix-like DNA-binding domain superfamily/Winged helix DNA-binding domain"/>
    <property type="match status" value="1"/>
</dbReference>
<dbReference type="GO" id="GO:0000981">
    <property type="term" value="F:DNA-binding transcription factor activity, RNA polymerase II-specific"/>
    <property type="evidence" value="ECO:0007669"/>
    <property type="project" value="TreeGrafter"/>
</dbReference>
<dbReference type="InterPro" id="IPR050211">
    <property type="entry name" value="FOX_domain-containing"/>
</dbReference>
<organism evidence="5 6">
    <name type="scientific">Psilocybe cf. subviscida</name>
    <dbReference type="NCBI Taxonomy" id="2480587"/>
    <lineage>
        <taxon>Eukaryota</taxon>
        <taxon>Fungi</taxon>
        <taxon>Dikarya</taxon>
        <taxon>Basidiomycota</taxon>
        <taxon>Agaricomycotina</taxon>
        <taxon>Agaricomycetes</taxon>
        <taxon>Agaricomycetidae</taxon>
        <taxon>Agaricales</taxon>
        <taxon>Agaricineae</taxon>
        <taxon>Strophariaceae</taxon>
        <taxon>Psilocybe</taxon>
    </lineage>
</organism>
<accession>A0A8H5AX47</accession>
<evidence type="ECO:0000256" key="3">
    <source>
        <dbReference type="SAM" id="MobiDB-lite"/>
    </source>
</evidence>
<dbReference type="OrthoDB" id="5954824at2759"/>
<evidence type="ECO:0000256" key="2">
    <source>
        <dbReference type="PROSITE-ProRule" id="PRU00089"/>
    </source>
</evidence>
<evidence type="ECO:0000313" key="5">
    <source>
        <dbReference type="EMBL" id="KAF5312203.1"/>
    </source>
</evidence>